<evidence type="ECO:0000256" key="3">
    <source>
        <dbReference type="ARBA" id="ARBA00023125"/>
    </source>
</evidence>
<dbReference type="InterPro" id="IPR050389">
    <property type="entry name" value="LysR-type_TF"/>
</dbReference>
<dbReference type="GO" id="GO:0003700">
    <property type="term" value="F:DNA-binding transcription factor activity"/>
    <property type="evidence" value="ECO:0007669"/>
    <property type="project" value="InterPro"/>
</dbReference>
<dbReference type="PRINTS" id="PR00039">
    <property type="entry name" value="HTHLYSR"/>
</dbReference>
<evidence type="ECO:0000256" key="1">
    <source>
        <dbReference type="ARBA" id="ARBA00009437"/>
    </source>
</evidence>
<dbReference type="PROSITE" id="PS50931">
    <property type="entry name" value="HTH_LYSR"/>
    <property type="match status" value="1"/>
</dbReference>
<organism evidence="6 7">
    <name type="scientific">Rubellimicrobium roseum</name>
    <dbReference type="NCBI Taxonomy" id="687525"/>
    <lineage>
        <taxon>Bacteria</taxon>
        <taxon>Pseudomonadati</taxon>
        <taxon>Pseudomonadota</taxon>
        <taxon>Alphaproteobacteria</taxon>
        <taxon>Rhodobacterales</taxon>
        <taxon>Roseobacteraceae</taxon>
        <taxon>Rubellimicrobium</taxon>
    </lineage>
</organism>
<dbReference type="Proteomes" id="UP000305709">
    <property type="component" value="Unassembled WGS sequence"/>
</dbReference>
<comment type="similarity">
    <text evidence="1">Belongs to the LysR transcriptional regulatory family.</text>
</comment>
<dbReference type="OrthoDB" id="528082at2"/>
<dbReference type="PANTHER" id="PTHR30118:SF15">
    <property type="entry name" value="TRANSCRIPTIONAL REGULATORY PROTEIN"/>
    <property type="match status" value="1"/>
</dbReference>
<gene>
    <name evidence="6" type="ORF">FHG71_07400</name>
</gene>
<dbReference type="AlphaFoldDB" id="A0A5C4NGW1"/>
<dbReference type="Pfam" id="PF00126">
    <property type="entry name" value="HTH_1"/>
    <property type="match status" value="1"/>
</dbReference>
<name>A0A5C4NGW1_9RHOB</name>
<dbReference type="RefSeq" id="WP_139080983.1">
    <property type="nucleotide sequence ID" value="NZ_VDFV01000005.1"/>
</dbReference>
<feature type="domain" description="HTH lysR-type" evidence="5">
    <location>
        <begin position="9"/>
        <end position="66"/>
    </location>
</feature>
<evidence type="ECO:0000313" key="6">
    <source>
        <dbReference type="EMBL" id="TNC73105.1"/>
    </source>
</evidence>
<dbReference type="CDD" id="cd08417">
    <property type="entry name" value="PBP2_Nitroaromatics_like"/>
    <property type="match status" value="1"/>
</dbReference>
<dbReference type="InterPro" id="IPR037402">
    <property type="entry name" value="YidZ_PBP2"/>
</dbReference>
<dbReference type="InterPro" id="IPR036390">
    <property type="entry name" value="WH_DNA-bd_sf"/>
</dbReference>
<dbReference type="InterPro" id="IPR000847">
    <property type="entry name" value="LysR_HTH_N"/>
</dbReference>
<sequence length="301" mass="31979">MVERDIRRLDFTLLLVLASLLRTRKSTATAGELHMTQSTVSHALGRLRDLLGDPLFLRRPHGLEPTARALALAPALDEILGLAGGLFAASRFDPATAEGTLRIAGADYHCALMAAPLIARLGQEAPGLRMVFRPHLRDRAVEALVAGEIDLAVGRFFALPSTVRRHPLFEENYSLVARADHPLVQGTPDLDAFVAARHIVVSLDGEPSGVVDKALAALGRERRVVAAVPYFLTALAAVAASDAVVTLPSRLARVHAAAFGLTVLRPPVELPSFPVSAVLPAAVGPSSAAHWMVETVLPDLA</sequence>
<reference evidence="6 7" key="1">
    <citation type="submission" date="2019-06" db="EMBL/GenBank/DDBJ databases">
        <authorList>
            <person name="Jiang L."/>
        </authorList>
    </citation>
    <scope>NUCLEOTIDE SEQUENCE [LARGE SCALE GENOMIC DNA]</scope>
    <source>
        <strain evidence="6 7">YIM 48858</strain>
    </source>
</reference>
<evidence type="ECO:0000256" key="2">
    <source>
        <dbReference type="ARBA" id="ARBA00023015"/>
    </source>
</evidence>
<keyword evidence="7" id="KW-1185">Reference proteome</keyword>
<proteinExistence type="inferred from homology"/>
<evidence type="ECO:0000256" key="4">
    <source>
        <dbReference type="ARBA" id="ARBA00023163"/>
    </source>
</evidence>
<keyword evidence="4" id="KW-0804">Transcription</keyword>
<dbReference type="EMBL" id="VDFV01000005">
    <property type="protein sequence ID" value="TNC73105.1"/>
    <property type="molecule type" value="Genomic_DNA"/>
</dbReference>
<dbReference type="SUPFAM" id="SSF46785">
    <property type="entry name" value="Winged helix' DNA-binding domain"/>
    <property type="match status" value="1"/>
</dbReference>
<dbReference type="PANTHER" id="PTHR30118">
    <property type="entry name" value="HTH-TYPE TRANSCRIPTIONAL REGULATOR LEUO-RELATED"/>
    <property type="match status" value="1"/>
</dbReference>
<protein>
    <submittedName>
        <fullName evidence="6">LysR family transcriptional regulator</fullName>
    </submittedName>
</protein>
<dbReference type="SUPFAM" id="SSF53850">
    <property type="entry name" value="Periplasmic binding protein-like II"/>
    <property type="match status" value="1"/>
</dbReference>
<accession>A0A5C4NGW1</accession>
<comment type="caution">
    <text evidence="6">The sequence shown here is derived from an EMBL/GenBank/DDBJ whole genome shotgun (WGS) entry which is preliminary data.</text>
</comment>
<evidence type="ECO:0000313" key="7">
    <source>
        <dbReference type="Proteomes" id="UP000305709"/>
    </source>
</evidence>
<keyword evidence="3" id="KW-0238">DNA-binding</keyword>
<dbReference type="Gene3D" id="3.40.190.10">
    <property type="entry name" value="Periplasmic binding protein-like II"/>
    <property type="match status" value="2"/>
</dbReference>
<evidence type="ECO:0000259" key="5">
    <source>
        <dbReference type="PROSITE" id="PS50931"/>
    </source>
</evidence>
<dbReference type="GO" id="GO:0003677">
    <property type="term" value="F:DNA binding"/>
    <property type="evidence" value="ECO:0007669"/>
    <property type="project" value="UniProtKB-KW"/>
</dbReference>
<keyword evidence="2" id="KW-0805">Transcription regulation</keyword>
<dbReference type="InterPro" id="IPR005119">
    <property type="entry name" value="LysR_subst-bd"/>
</dbReference>
<dbReference type="InterPro" id="IPR036388">
    <property type="entry name" value="WH-like_DNA-bd_sf"/>
</dbReference>
<dbReference type="Gene3D" id="1.10.10.10">
    <property type="entry name" value="Winged helix-like DNA-binding domain superfamily/Winged helix DNA-binding domain"/>
    <property type="match status" value="1"/>
</dbReference>
<dbReference type="Pfam" id="PF03466">
    <property type="entry name" value="LysR_substrate"/>
    <property type="match status" value="1"/>
</dbReference>